<keyword evidence="2" id="KW-0413">Isomerase</keyword>
<dbReference type="InterPro" id="IPR050312">
    <property type="entry name" value="IolE/XylAMocC-like"/>
</dbReference>
<accession>A0A2Z3GR90</accession>
<keyword evidence="3" id="KW-1185">Reference proteome</keyword>
<evidence type="ECO:0000313" key="3">
    <source>
        <dbReference type="Proteomes" id="UP000245802"/>
    </source>
</evidence>
<evidence type="ECO:0000259" key="1">
    <source>
        <dbReference type="Pfam" id="PF01261"/>
    </source>
</evidence>
<dbReference type="InterPro" id="IPR036237">
    <property type="entry name" value="Xyl_isomerase-like_sf"/>
</dbReference>
<dbReference type="InterPro" id="IPR013022">
    <property type="entry name" value="Xyl_isomerase-like_TIM-brl"/>
</dbReference>
<dbReference type="SUPFAM" id="SSF51658">
    <property type="entry name" value="Xylose isomerase-like"/>
    <property type="match status" value="1"/>
</dbReference>
<feature type="domain" description="Xylose isomerase-like TIM barrel" evidence="1">
    <location>
        <begin position="23"/>
        <end position="276"/>
    </location>
</feature>
<dbReference type="RefSeq" id="WP_010035810.1">
    <property type="nucleotide sequence ID" value="NZ_CP025958.1"/>
</dbReference>
<reference evidence="2 3" key="1">
    <citation type="submission" date="2018-01" db="EMBL/GenBank/DDBJ databases">
        <title>G. obscuriglobus.</title>
        <authorList>
            <person name="Franke J."/>
            <person name="Blomberg W."/>
            <person name="Selmecki A."/>
        </authorList>
    </citation>
    <scope>NUCLEOTIDE SEQUENCE [LARGE SCALE GENOMIC DNA]</scope>
    <source>
        <strain evidence="2 3">DSM 5831</strain>
    </source>
</reference>
<name>A0A2Z3GR90_9BACT</name>
<dbReference type="OrthoDB" id="9814946at2"/>
<dbReference type="AlphaFoldDB" id="A0A2Z3GR90"/>
<dbReference type="EMBL" id="CP025958">
    <property type="protein sequence ID" value="AWM36869.1"/>
    <property type="molecule type" value="Genomic_DNA"/>
</dbReference>
<protein>
    <submittedName>
        <fullName evidence="2">Isomerase</fullName>
    </submittedName>
</protein>
<organism evidence="2 3">
    <name type="scientific">Gemmata obscuriglobus</name>
    <dbReference type="NCBI Taxonomy" id="114"/>
    <lineage>
        <taxon>Bacteria</taxon>
        <taxon>Pseudomonadati</taxon>
        <taxon>Planctomycetota</taxon>
        <taxon>Planctomycetia</taxon>
        <taxon>Gemmatales</taxon>
        <taxon>Gemmataceae</taxon>
        <taxon>Gemmata</taxon>
    </lineage>
</organism>
<dbReference type="KEGG" id="gog:C1280_07445"/>
<dbReference type="GO" id="GO:0016853">
    <property type="term" value="F:isomerase activity"/>
    <property type="evidence" value="ECO:0007669"/>
    <property type="project" value="UniProtKB-KW"/>
</dbReference>
<dbReference type="Pfam" id="PF01261">
    <property type="entry name" value="AP_endonuc_2"/>
    <property type="match status" value="1"/>
</dbReference>
<evidence type="ECO:0000313" key="2">
    <source>
        <dbReference type="EMBL" id="AWM36869.1"/>
    </source>
</evidence>
<gene>
    <name evidence="2" type="ORF">C1280_07445</name>
</gene>
<dbReference type="Proteomes" id="UP000245802">
    <property type="component" value="Chromosome"/>
</dbReference>
<dbReference type="PANTHER" id="PTHR12110">
    <property type="entry name" value="HYDROXYPYRUVATE ISOMERASE"/>
    <property type="match status" value="1"/>
</dbReference>
<sequence>MKLGMNLLLWTGEVTSEHFPLLARLKAAGFDGVELPVFGGAPAEYKPIRAELDRLGLKCTTVTVLTRETNAISPAPATRQRAVEWLKTVVEINHVLGAETVCGPFHSALGEFSGAGPTADEKKRSADVLREVAEFAKSANLTMAVEYLNRFECYLITTAAQAVELVKAVDHPNLRTMYDSFHAHIEEKDPAAAIRTVAPVLAHVHISENDRGTPGSGQVNWDDTFTTLGEVGYDGWMTIEAFGRALPDLAAATKVWRDLFPTPEDVYTKGIKFIREQLGGKSTRVG</sequence>
<dbReference type="Gene3D" id="3.20.20.150">
    <property type="entry name" value="Divalent-metal-dependent TIM barrel enzymes"/>
    <property type="match status" value="1"/>
</dbReference>
<proteinExistence type="predicted"/>